<evidence type="ECO:0000313" key="2">
    <source>
        <dbReference type="Proteomes" id="UP001055879"/>
    </source>
</evidence>
<evidence type="ECO:0000313" key="1">
    <source>
        <dbReference type="EMBL" id="KAI3733303.1"/>
    </source>
</evidence>
<proteinExistence type="predicted"/>
<protein>
    <submittedName>
        <fullName evidence="1">Uncharacterized protein</fullName>
    </submittedName>
</protein>
<sequence>MLNSVAYYWKNHGNLSIDTSLFCFGLINTHLYVRLESIPIPGNPRTNELTRSIEDGFIAFTEAALVLFSMSVKWSGLEYSRLLSCLHAFLSVHDLLAVDKIQFGLHLRRSSEPSSSSSSSESSSSDDDSRESRRSKRKRKDKRHRSKSKHDEEADGPLPLSRSSVSDLYYLIQEDMIMFYSVASCNCELKLLKICRLTIGIVYLGQDEEMILMSIHPDPVLHEYHQQSEKGQPIGILVTKL</sequence>
<dbReference type="EMBL" id="CM042050">
    <property type="protein sequence ID" value="KAI3733303.1"/>
    <property type="molecule type" value="Genomic_DNA"/>
</dbReference>
<reference evidence="1 2" key="2">
    <citation type="journal article" date="2022" name="Mol. Ecol. Resour.">
        <title>The genomes of chicory, endive, great burdock and yacon provide insights into Asteraceae paleo-polyploidization history and plant inulin production.</title>
        <authorList>
            <person name="Fan W."/>
            <person name="Wang S."/>
            <person name="Wang H."/>
            <person name="Wang A."/>
            <person name="Jiang F."/>
            <person name="Liu H."/>
            <person name="Zhao H."/>
            <person name="Xu D."/>
            <person name="Zhang Y."/>
        </authorList>
    </citation>
    <scope>NUCLEOTIDE SEQUENCE [LARGE SCALE GENOMIC DNA]</scope>
    <source>
        <strain evidence="2">cv. Niubang</strain>
    </source>
</reference>
<organism evidence="1 2">
    <name type="scientific">Arctium lappa</name>
    <name type="common">Greater burdock</name>
    <name type="synonym">Lappa major</name>
    <dbReference type="NCBI Taxonomy" id="4217"/>
    <lineage>
        <taxon>Eukaryota</taxon>
        <taxon>Viridiplantae</taxon>
        <taxon>Streptophyta</taxon>
        <taxon>Embryophyta</taxon>
        <taxon>Tracheophyta</taxon>
        <taxon>Spermatophyta</taxon>
        <taxon>Magnoliopsida</taxon>
        <taxon>eudicotyledons</taxon>
        <taxon>Gunneridae</taxon>
        <taxon>Pentapetalae</taxon>
        <taxon>asterids</taxon>
        <taxon>campanulids</taxon>
        <taxon>Asterales</taxon>
        <taxon>Asteraceae</taxon>
        <taxon>Carduoideae</taxon>
        <taxon>Cardueae</taxon>
        <taxon>Arctiinae</taxon>
        <taxon>Arctium</taxon>
    </lineage>
</organism>
<accession>A0ACB9CGB4</accession>
<comment type="caution">
    <text evidence="1">The sequence shown here is derived from an EMBL/GenBank/DDBJ whole genome shotgun (WGS) entry which is preliminary data.</text>
</comment>
<dbReference type="Proteomes" id="UP001055879">
    <property type="component" value="Linkage Group LG04"/>
</dbReference>
<keyword evidence="2" id="KW-1185">Reference proteome</keyword>
<name>A0ACB9CGB4_ARCLA</name>
<reference evidence="2" key="1">
    <citation type="journal article" date="2022" name="Mol. Ecol. Resour.">
        <title>The genomes of chicory, endive, great burdock and yacon provide insights into Asteraceae palaeo-polyploidization history and plant inulin production.</title>
        <authorList>
            <person name="Fan W."/>
            <person name="Wang S."/>
            <person name="Wang H."/>
            <person name="Wang A."/>
            <person name="Jiang F."/>
            <person name="Liu H."/>
            <person name="Zhao H."/>
            <person name="Xu D."/>
            <person name="Zhang Y."/>
        </authorList>
    </citation>
    <scope>NUCLEOTIDE SEQUENCE [LARGE SCALE GENOMIC DNA]</scope>
    <source>
        <strain evidence="2">cv. Niubang</strain>
    </source>
</reference>
<gene>
    <name evidence="1" type="ORF">L6452_12745</name>
</gene>